<dbReference type="RefSeq" id="WP_185121563.1">
    <property type="nucleotide sequence ID" value="NZ_JACJVQ010000017.1"/>
</dbReference>
<dbReference type="EMBL" id="JACJVQ010000017">
    <property type="protein sequence ID" value="MBB6636353.1"/>
    <property type="molecule type" value="Genomic_DNA"/>
</dbReference>
<comment type="caution">
    <text evidence="4">The sequence shown here is derived from an EMBL/GenBank/DDBJ whole genome shotgun (WGS) entry which is preliminary data.</text>
</comment>
<gene>
    <name evidence="4" type="ORF">H7B67_19690</name>
</gene>
<dbReference type="InterPro" id="IPR001223">
    <property type="entry name" value="Glyco_hydro18_cat"/>
</dbReference>
<dbReference type="PROSITE" id="PS51318">
    <property type="entry name" value="TAT"/>
    <property type="match status" value="1"/>
</dbReference>
<dbReference type="InterPro" id="IPR029070">
    <property type="entry name" value="Chitinase_insertion_sf"/>
</dbReference>
<feature type="signal peptide" evidence="1">
    <location>
        <begin position="1"/>
        <end position="21"/>
    </location>
</feature>
<dbReference type="Proteomes" id="UP000535838">
    <property type="component" value="Unassembled WGS sequence"/>
</dbReference>
<dbReference type="PROSITE" id="PS51272">
    <property type="entry name" value="SLH"/>
    <property type="match status" value="3"/>
</dbReference>
<dbReference type="AlphaFoldDB" id="A0A841SVN3"/>
<dbReference type="SMART" id="SM00636">
    <property type="entry name" value="Glyco_18"/>
    <property type="match status" value="1"/>
</dbReference>
<dbReference type="InterPro" id="IPR006311">
    <property type="entry name" value="TAT_signal"/>
</dbReference>
<feature type="domain" description="SLH" evidence="2">
    <location>
        <begin position="157"/>
        <end position="220"/>
    </location>
</feature>
<dbReference type="Pfam" id="PF00704">
    <property type="entry name" value="Glyco_hydro_18"/>
    <property type="match status" value="1"/>
</dbReference>
<evidence type="ECO:0000256" key="1">
    <source>
        <dbReference type="SAM" id="SignalP"/>
    </source>
</evidence>
<evidence type="ECO:0000313" key="4">
    <source>
        <dbReference type="EMBL" id="MBB6636353.1"/>
    </source>
</evidence>
<dbReference type="GO" id="GO:0008061">
    <property type="term" value="F:chitin binding"/>
    <property type="evidence" value="ECO:0007669"/>
    <property type="project" value="InterPro"/>
</dbReference>
<dbReference type="Pfam" id="PF00395">
    <property type="entry name" value="SLH"/>
    <property type="match status" value="3"/>
</dbReference>
<protein>
    <submittedName>
        <fullName evidence="4">S-layer homology domain-containing protein</fullName>
    </submittedName>
</protein>
<keyword evidence="5" id="KW-1185">Reference proteome</keyword>
<dbReference type="GO" id="GO:0005975">
    <property type="term" value="P:carbohydrate metabolic process"/>
    <property type="evidence" value="ECO:0007669"/>
    <property type="project" value="InterPro"/>
</dbReference>
<feature type="chain" id="PRO_5038490095" evidence="1">
    <location>
        <begin position="22"/>
        <end position="539"/>
    </location>
</feature>
<evidence type="ECO:0000259" key="3">
    <source>
        <dbReference type="PROSITE" id="PS51910"/>
    </source>
</evidence>
<dbReference type="InterPro" id="IPR011583">
    <property type="entry name" value="Chitinase_II/V-like_cat"/>
</dbReference>
<dbReference type="SUPFAM" id="SSF51445">
    <property type="entry name" value="(Trans)glycosidases"/>
    <property type="match status" value="1"/>
</dbReference>
<dbReference type="PROSITE" id="PS51910">
    <property type="entry name" value="GH18_2"/>
    <property type="match status" value="1"/>
</dbReference>
<dbReference type="InterPro" id="IPR017853">
    <property type="entry name" value="GH"/>
</dbReference>
<proteinExistence type="predicted"/>
<keyword evidence="1" id="KW-0732">Signal</keyword>
<dbReference type="PANTHER" id="PTHR46066:SF2">
    <property type="entry name" value="CHITINASE DOMAIN-CONTAINING PROTEIN 1"/>
    <property type="match status" value="1"/>
</dbReference>
<accession>A0A841SVN3</accession>
<feature type="domain" description="SLH" evidence="2">
    <location>
        <begin position="98"/>
        <end position="156"/>
    </location>
</feature>
<organism evidence="4 5">
    <name type="scientific">Cohnella thailandensis</name>
    <dbReference type="NCBI Taxonomy" id="557557"/>
    <lineage>
        <taxon>Bacteria</taxon>
        <taxon>Bacillati</taxon>
        <taxon>Bacillota</taxon>
        <taxon>Bacilli</taxon>
        <taxon>Bacillales</taxon>
        <taxon>Paenibacillaceae</taxon>
        <taxon>Cohnella</taxon>
    </lineage>
</organism>
<feature type="domain" description="GH18" evidence="3">
    <location>
        <begin position="227"/>
        <end position="534"/>
    </location>
</feature>
<name>A0A841SVN3_9BACL</name>
<reference evidence="4 5" key="1">
    <citation type="submission" date="2020-08" db="EMBL/GenBank/DDBJ databases">
        <title>Cohnella phylogeny.</title>
        <authorList>
            <person name="Dunlap C."/>
        </authorList>
    </citation>
    <scope>NUCLEOTIDE SEQUENCE [LARGE SCALE GENOMIC DNA]</scope>
    <source>
        <strain evidence="4 5">DSM 25241</strain>
    </source>
</reference>
<evidence type="ECO:0000313" key="5">
    <source>
        <dbReference type="Proteomes" id="UP000535838"/>
    </source>
</evidence>
<dbReference type="Gene3D" id="3.20.20.80">
    <property type="entry name" value="Glycosidases"/>
    <property type="match status" value="1"/>
</dbReference>
<evidence type="ECO:0000259" key="2">
    <source>
        <dbReference type="PROSITE" id="PS51272"/>
    </source>
</evidence>
<dbReference type="InterPro" id="IPR001119">
    <property type="entry name" value="SLH_dom"/>
</dbReference>
<dbReference type="Gene3D" id="3.10.50.10">
    <property type="match status" value="1"/>
</dbReference>
<feature type="domain" description="SLH" evidence="2">
    <location>
        <begin position="34"/>
        <end position="97"/>
    </location>
</feature>
<sequence>MRFARSRRVLLPLIAALTFGAGSLPTAPDAASAASSLPFDDISASYAKDDITALAAKGIVGGTGERLYEPGKPVTRAEFAAVLIRLFGLEETNNAIASFRDAKPSDWFYGAVQAASNLELVAGTSATAFQPKASITREQAAVILARGLGLSANGTSAVRFPDVGSISDYAKASVQAASQAGLLKGDGNGNFRPTAILTRAEIAVVFHRILQTADWESRFGATASAMPQLGWQYQQTLAEYKASISRSSVNTLVPRVFFLDSASAITDNTDSALLSWANTSGKQVWGMFGNRFDADRTHAMLSSQANRQKIVSQAAALVVKHGMDGLNLDFENVYGEDRDSMTLFVEELAAALHKSGAVLSVNVSPDLGTDWTEAFQYEAIGESADYVVLMAYDEHWGGSPVAGSVSSLPWLKSGLNTLLREVPAEKTIVALPLYTRDWTIEPAVSSTELEIGEQNELIRSLASASKAWDSSVGQYVFAYAKGQTTHRIWTEESRSLTAKVRESLKLGAAGFAYWYISADSADVWPSIRNAIKYESFGFD</sequence>
<dbReference type="PANTHER" id="PTHR46066">
    <property type="entry name" value="CHITINASE DOMAIN-CONTAINING PROTEIN 1 FAMILY MEMBER"/>
    <property type="match status" value="1"/>
</dbReference>